<proteinExistence type="predicted"/>
<feature type="region of interest" description="Disordered" evidence="1">
    <location>
        <begin position="1"/>
        <end position="46"/>
    </location>
</feature>
<feature type="compositionally biased region" description="Polar residues" evidence="1">
    <location>
        <begin position="1"/>
        <end position="17"/>
    </location>
</feature>
<reference evidence="2" key="1">
    <citation type="submission" date="2020-08" db="EMBL/GenBank/DDBJ databases">
        <title>Genome sequencing and assembly of the red palm weevil Rhynchophorus ferrugineus.</title>
        <authorList>
            <person name="Dias G.B."/>
            <person name="Bergman C.M."/>
            <person name="Manee M."/>
        </authorList>
    </citation>
    <scope>NUCLEOTIDE SEQUENCE</scope>
    <source>
        <strain evidence="2">AA-2017</strain>
        <tissue evidence="2">Whole larva</tissue>
    </source>
</reference>
<comment type="caution">
    <text evidence="2">The sequence shown here is derived from an EMBL/GenBank/DDBJ whole genome shotgun (WGS) entry which is preliminary data.</text>
</comment>
<dbReference type="Proteomes" id="UP000625711">
    <property type="component" value="Unassembled WGS sequence"/>
</dbReference>
<accession>A0A834I8M6</accession>
<feature type="compositionally biased region" description="Basic and acidic residues" evidence="1">
    <location>
        <begin position="21"/>
        <end position="33"/>
    </location>
</feature>
<evidence type="ECO:0000313" key="3">
    <source>
        <dbReference type="Proteomes" id="UP000625711"/>
    </source>
</evidence>
<feature type="non-terminal residue" evidence="2">
    <location>
        <position position="1"/>
    </location>
</feature>
<protein>
    <submittedName>
        <fullName evidence="2">Uncharacterized protein</fullName>
    </submittedName>
</protein>
<sequence>NYNAVPSLQMLITNSRNARVPSKDNDNEEKRDVLSAAREPPKIPYG</sequence>
<dbReference type="EMBL" id="JAACXV010006354">
    <property type="protein sequence ID" value="KAF7276500.1"/>
    <property type="molecule type" value="Genomic_DNA"/>
</dbReference>
<organism evidence="2 3">
    <name type="scientific">Rhynchophorus ferrugineus</name>
    <name type="common">Red palm weevil</name>
    <name type="synonym">Curculio ferrugineus</name>
    <dbReference type="NCBI Taxonomy" id="354439"/>
    <lineage>
        <taxon>Eukaryota</taxon>
        <taxon>Metazoa</taxon>
        <taxon>Ecdysozoa</taxon>
        <taxon>Arthropoda</taxon>
        <taxon>Hexapoda</taxon>
        <taxon>Insecta</taxon>
        <taxon>Pterygota</taxon>
        <taxon>Neoptera</taxon>
        <taxon>Endopterygota</taxon>
        <taxon>Coleoptera</taxon>
        <taxon>Polyphaga</taxon>
        <taxon>Cucujiformia</taxon>
        <taxon>Curculionidae</taxon>
        <taxon>Dryophthorinae</taxon>
        <taxon>Rhynchophorus</taxon>
    </lineage>
</organism>
<keyword evidence="3" id="KW-1185">Reference proteome</keyword>
<gene>
    <name evidence="2" type="ORF">GWI33_010222</name>
</gene>
<evidence type="ECO:0000313" key="2">
    <source>
        <dbReference type="EMBL" id="KAF7276500.1"/>
    </source>
</evidence>
<name>A0A834I8M6_RHYFE</name>
<evidence type="ECO:0000256" key="1">
    <source>
        <dbReference type="SAM" id="MobiDB-lite"/>
    </source>
</evidence>
<dbReference type="AlphaFoldDB" id="A0A834I8M6"/>